<dbReference type="InterPro" id="IPR003959">
    <property type="entry name" value="ATPase_AAA_core"/>
</dbReference>
<dbReference type="Pfam" id="PF07724">
    <property type="entry name" value="AAA_2"/>
    <property type="match status" value="1"/>
</dbReference>
<sequence>MVGAIWFVCGLVVGLVVYSVFKRRPPGSGKTSAPADNLPSSDADVVEDDPRPVQERLLQLKREVEAQDEHIQRPADLLANPQFNEAVALLAGPHYQSGDVLDYLGAQGYVLPSMAAVALPRRQDTDPAAVVATVPRLGGYALHFVLDYLQTLPNADLLHALLKHAREWWWDFQPFRQRLQQYLRWATEQPNAEDSVDFNDVNDEALQVAKETLKHFRDLVPARFLQLVDEEQVRRRELRVLGGFGRVLAAPSGRRFAHPRLQEQIDLVDKSLRRDGGAGSVLVSGEHGVGKSVLIDAACERLLADGWLVFEASAAEILAGQSHVGELEGRIREMLHVLHRPRAIWRVPDFHDLLKKGAHSQDPRGILDLVMPAIERRELRVLGEIAPRQLAQLTVARPQVHQLFDVAHLPPADPETVRMLTGEWAKAQAIQWRQPVADAATLAEAERIAAQFFPEQHEPGRVLRLLDDALQAATTTHPPALPMDADDLMQAVAARSGLPLDVIDDRQSLDLAKLRDFFLQRVMGQDEAVECLLDRIAMVKAGLTDSSRPIGVFLFAGPTGTGKTELAKALGELLFGSAERVLRLDMSEFQTEDSAWRLLDDGSPDARSLVTRIREQPFSVLLLDEFEKAHPRVWDLFLQVFDDARLSGRSGNTVDFRHCFIILTSNAGSTIQRNAGPGFTASGGHYSRSAVEKAIYETFRREFINRLDRVVLFNPLDRGLMRGILHKELDRVLTRRGLRMRDWAMEWEPSAIEFLLDKGFTPDLGARPLRRAIEHHLLAPLARRIVEHRAPEGGQFLFVRSAGNELEVLFIDPNARNETPVATAAPAAETHDLRGLMHTPATGPSVVSLLQRSLSALQERVDMADWQEDRATDFGELSADGFWSRPDRFAVLDRIERRDRIESALDSAQRMHRRLSPTQGNAAFCAQLAQLLYLLDLAVNAVIERRPQDALLVVDAGGAETRATTESRDWWTQLLAMYGAWAARRNMRIEVLKQDAERACAWLAVSGFGAYDCLRPEAGLHVLELEQPDQTIRRISAQVRIDPDLPGQPRVQAAASGNSGQEPRVCRRYRPMPSPLVRDGVRGWRTGRLDRVMNGEFDVMPAESDG</sequence>
<dbReference type="SMART" id="SM00382">
    <property type="entry name" value="AAA"/>
    <property type="match status" value="2"/>
</dbReference>
<evidence type="ECO:0000256" key="2">
    <source>
        <dbReference type="ARBA" id="ARBA00022840"/>
    </source>
</evidence>
<evidence type="ECO:0000256" key="1">
    <source>
        <dbReference type="ARBA" id="ARBA00022741"/>
    </source>
</evidence>
<dbReference type="InterPro" id="IPR045853">
    <property type="entry name" value="Pep_chain_release_fac_I_sf"/>
</dbReference>
<dbReference type="InterPro" id="IPR050130">
    <property type="entry name" value="ClpA_ClpB"/>
</dbReference>
<dbReference type="Pfam" id="PF03462">
    <property type="entry name" value="PCRF"/>
    <property type="match status" value="1"/>
</dbReference>
<dbReference type="AlphaFoldDB" id="A0A941B187"/>
<dbReference type="InterPro" id="IPR027417">
    <property type="entry name" value="P-loop_NTPase"/>
</dbReference>
<feature type="domain" description="Clp ATPase C-terminal" evidence="6">
    <location>
        <begin position="716"/>
        <end position="808"/>
    </location>
</feature>
<feature type="domain" description="AAA+ ATPase" evidence="5">
    <location>
        <begin position="549"/>
        <end position="717"/>
    </location>
</feature>
<evidence type="ECO:0000259" key="6">
    <source>
        <dbReference type="SMART" id="SM01086"/>
    </source>
</evidence>
<feature type="region of interest" description="Disordered" evidence="4">
    <location>
        <begin position="1043"/>
        <end position="1064"/>
    </location>
</feature>
<dbReference type="InterPro" id="IPR003593">
    <property type="entry name" value="AAA+_ATPase"/>
</dbReference>
<dbReference type="PRINTS" id="PR00300">
    <property type="entry name" value="CLPPROTEASEA"/>
</dbReference>
<name>A0A941B187_9GAMM</name>
<keyword evidence="2" id="KW-0067">ATP-binding</keyword>
<dbReference type="InterPro" id="IPR019489">
    <property type="entry name" value="Clp_ATPase_C"/>
</dbReference>
<accession>A0A941B187</accession>
<evidence type="ECO:0000256" key="4">
    <source>
        <dbReference type="SAM" id="MobiDB-lite"/>
    </source>
</evidence>
<gene>
    <name evidence="7" type="ORF">J5837_15920</name>
</gene>
<dbReference type="EMBL" id="JAGKTC010000004">
    <property type="protein sequence ID" value="MBP3985893.1"/>
    <property type="molecule type" value="Genomic_DNA"/>
</dbReference>
<dbReference type="GO" id="GO:0006415">
    <property type="term" value="P:translational termination"/>
    <property type="evidence" value="ECO:0007669"/>
    <property type="project" value="InterPro"/>
</dbReference>
<dbReference type="SUPFAM" id="SSF52540">
    <property type="entry name" value="P-loop containing nucleoside triphosphate hydrolases"/>
    <property type="match status" value="2"/>
</dbReference>
<protein>
    <submittedName>
        <fullName evidence="7">AAA family ATPase</fullName>
    </submittedName>
</protein>
<keyword evidence="8" id="KW-1185">Reference proteome</keyword>
<dbReference type="CDD" id="cd19499">
    <property type="entry name" value="RecA-like_ClpB_Hsp104-like"/>
    <property type="match status" value="1"/>
</dbReference>
<organism evidence="7 8">
    <name type="scientific">Pseudoxanthomonas helianthi</name>
    <dbReference type="NCBI Taxonomy" id="1453541"/>
    <lineage>
        <taxon>Bacteria</taxon>
        <taxon>Pseudomonadati</taxon>
        <taxon>Pseudomonadota</taxon>
        <taxon>Gammaproteobacteria</taxon>
        <taxon>Lysobacterales</taxon>
        <taxon>Lysobacteraceae</taxon>
        <taxon>Pseudoxanthomonas</taxon>
    </lineage>
</organism>
<feature type="region of interest" description="Disordered" evidence="4">
    <location>
        <begin position="25"/>
        <end position="51"/>
    </location>
</feature>
<dbReference type="Gene3D" id="3.40.50.300">
    <property type="entry name" value="P-loop containing nucleotide triphosphate hydrolases"/>
    <property type="match status" value="2"/>
</dbReference>
<dbReference type="Proteomes" id="UP000673447">
    <property type="component" value="Unassembled WGS sequence"/>
</dbReference>
<dbReference type="InterPro" id="IPR001270">
    <property type="entry name" value="ClpA/B"/>
</dbReference>
<dbReference type="Gene3D" id="1.10.8.60">
    <property type="match status" value="1"/>
</dbReference>
<feature type="domain" description="AAA+ ATPase" evidence="5">
    <location>
        <begin position="277"/>
        <end position="436"/>
    </location>
</feature>
<dbReference type="GO" id="GO:0034605">
    <property type="term" value="P:cellular response to heat"/>
    <property type="evidence" value="ECO:0007669"/>
    <property type="project" value="TreeGrafter"/>
</dbReference>
<keyword evidence="3" id="KW-0143">Chaperone</keyword>
<dbReference type="GO" id="GO:0016887">
    <property type="term" value="F:ATP hydrolysis activity"/>
    <property type="evidence" value="ECO:0007669"/>
    <property type="project" value="InterPro"/>
</dbReference>
<dbReference type="SMART" id="SM01086">
    <property type="entry name" value="ClpB_D2-small"/>
    <property type="match status" value="1"/>
</dbReference>
<reference evidence="7" key="1">
    <citation type="journal article" date="2016" name="Int. J. Syst. Evol. Microbiol.">
        <title>Pseudoxanthomonas helianthi sp. nov., isolated from roots of Jerusalem artichoke (Helianthus tuberosus).</title>
        <authorList>
            <person name="Kittiwongwattana C."/>
            <person name="Thawai C."/>
        </authorList>
    </citation>
    <scope>NUCLEOTIDE SEQUENCE</scope>
    <source>
        <strain evidence="7">110414</strain>
    </source>
</reference>
<dbReference type="PANTHER" id="PTHR11638:SF175">
    <property type="entry name" value="ATP-DEPENDENT CLP PROTEASE, ATP-BINDING SUBUNIT CLPC"/>
    <property type="match status" value="1"/>
</dbReference>
<comment type="caution">
    <text evidence="7">The sequence shown here is derived from an EMBL/GenBank/DDBJ whole genome shotgun (WGS) entry which is preliminary data.</text>
</comment>
<dbReference type="GO" id="GO:0005524">
    <property type="term" value="F:ATP binding"/>
    <property type="evidence" value="ECO:0007669"/>
    <property type="project" value="UniProtKB-KW"/>
</dbReference>
<evidence type="ECO:0000256" key="3">
    <source>
        <dbReference type="ARBA" id="ARBA00023186"/>
    </source>
</evidence>
<proteinExistence type="predicted"/>
<dbReference type="Pfam" id="PF00004">
    <property type="entry name" value="AAA"/>
    <property type="match status" value="1"/>
</dbReference>
<keyword evidence="1" id="KW-0547">Nucleotide-binding</keyword>
<evidence type="ECO:0000313" key="8">
    <source>
        <dbReference type="Proteomes" id="UP000673447"/>
    </source>
</evidence>
<evidence type="ECO:0000313" key="7">
    <source>
        <dbReference type="EMBL" id="MBP3985893.1"/>
    </source>
</evidence>
<evidence type="ECO:0000259" key="5">
    <source>
        <dbReference type="SMART" id="SM00382"/>
    </source>
</evidence>
<dbReference type="Gene3D" id="3.30.70.1660">
    <property type="match status" value="1"/>
</dbReference>
<reference evidence="7" key="2">
    <citation type="submission" date="2021-03" db="EMBL/GenBank/DDBJ databases">
        <authorList>
            <person name="Cao W."/>
        </authorList>
    </citation>
    <scope>NUCLEOTIDE SEQUENCE</scope>
    <source>
        <strain evidence="7">110414</strain>
    </source>
</reference>
<dbReference type="InterPro" id="IPR005139">
    <property type="entry name" value="PCRF"/>
</dbReference>
<dbReference type="Pfam" id="PF10431">
    <property type="entry name" value="ClpB_D2-small"/>
    <property type="match status" value="1"/>
</dbReference>
<dbReference type="SUPFAM" id="SSF75620">
    <property type="entry name" value="Release factor"/>
    <property type="match status" value="1"/>
</dbReference>
<dbReference type="GO" id="GO:0005737">
    <property type="term" value="C:cytoplasm"/>
    <property type="evidence" value="ECO:0007669"/>
    <property type="project" value="TreeGrafter"/>
</dbReference>
<dbReference type="PANTHER" id="PTHR11638">
    <property type="entry name" value="ATP-DEPENDENT CLP PROTEASE"/>
    <property type="match status" value="1"/>
</dbReference>